<dbReference type="SUPFAM" id="SSF53187">
    <property type="entry name" value="Zn-dependent exopeptidases"/>
    <property type="match status" value="1"/>
</dbReference>
<dbReference type="InterPro" id="IPR019546">
    <property type="entry name" value="TAT_signal_bac_arc"/>
</dbReference>
<name>A0A346XYW7_9ACTN</name>
<dbReference type="InterPro" id="IPR006311">
    <property type="entry name" value="TAT_signal"/>
</dbReference>
<evidence type="ECO:0000313" key="10">
    <source>
        <dbReference type="EMBL" id="AXV07414.1"/>
    </source>
</evidence>
<keyword evidence="4" id="KW-0378">Hydrolase</keyword>
<dbReference type="GO" id="GO:0005615">
    <property type="term" value="C:extracellular space"/>
    <property type="evidence" value="ECO:0007669"/>
    <property type="project" value="TreeGrafter"/>
</dbReference>
<dbReference type="EMBL" id="CP031165">
    <property type="protein sequence ID" value="AXV07414.1"/>
    <property type="molecule type" value="Genomic_DNA"/>
</dbReference>
<dbReference type="Proteomes" id="UP000264006">
    <property type="component" value="Chromosome"/>
</dbReference>
<evidence type="ECO:0000256" key="7">
    <source>
        <dbReference type="PROSITE-ProRule" id="PRU01379"/>
    </source>
</evidence>
<evidence type="ECO:0000256" key="2">
    <source>
        <dbReference type="ARBA" id="ARBA00005988"/>
    </source>
</evidence>
<dbReference type="PROSITE" id="PS51318">
    <property type="entry name" value="TAT"/>
    <property type="match status" value="1"/>
</dbReference>
<evidence type="ECO:0000259" key="9">
    <source>
        <dbReference type="PROSITE" id="PS52035"/>
    </source>
</evidence>
<keyword evidence="6" id="KW-0482">Metalloprotease</keyword>
<keyword evidence="3" id="KW-0645">Protease</keyword>
<comment type="cofactor">
    <cofactor evidence="1">
        <name>Zn(2+)</name>
        <dbReference type="ChEBI" id="CHEBI:29105"/>
    </cofactor>
</comment>
<dbReference type="GO" id="GO:0006508">
    <property type="term" value="P:proteolysis"/>
    <property type="evidence" value="ECO:0007669"/>
    <property type="project" value="UniProtKB-KW"/>
</dbReference>
<dbReference type="GO" id="GO:0004181">
    <property type="term" value="F:metallocarboxypeptidase activity"/>
    <property type="evidence" value="ECO:0007669"/>
    <property type="project" value="InterPro"/>
</dbReference>
<accession>A0A346XYW7</accession>
<dbReference type="PANTHER" id="PTHR11705">
    <property type="entry name" value="PROTEASE FAMILY M14 CARBOXYPEPTIDASE A,B"/>
    <property type="match status" value="1"/>
</dbReference>
<evidence type="ECO:0000256" key="4">
    <source>
        <dbReference type="ARBA" id="ARBA00022801"/>
    </source>
</evidence>
<reference evidence="10 11" key="1">
    <citation type="submission" date="2018-09" db="EMBL/GenBank/DDBJ databases">
        <title>Complete genome sequence of Euzebya sp. DY32-46 isolated from seawater of Pacific Ocean.</title>
        <authorList>
            <person name="Xu L."/>
            <person name="Wu Y.-H."/>
            <person name="Xu X.-W."/>
        </authorList>
    </citation>
    <scope>NUCLEOTIDE SEQUENCE [LARGE SCALE GENOMIC DNA]</scope>
    <source>
        <strain evidence="10 11">DY32-46</strain>
    </source>
</reference>
<dbReference type="NCBIfam" id="TIGR01409">
    <property type="entry name" value="TAT_signal_seq"/>
    <property type="match status" value="1"/>
</dbReference>
<dbReference type="Pfam" id="PF00246">
    <property type="entry name" value="Peptidase_M14"/>
    <property type="match status" value="1"/>
</dbReference>
<feature type="active site" description="Proton donor/acceptor" evidence="7">
    <location>
        <position position="456"/>
    </location>
</feature>
<keyword evidence="10" id="KW-0121">Carboxypeptidase</keyword>
<dbReference type="GO" id="GO:0008270">
    <property type="term" value="F:zinc ion binding"/>
    <property type="evidence" value="ECO:0007669"/>
    <property type="project" value="InterPro"/>
</dbReference>
<organism evidence="10 11">
    <name type="scientific">Euzebya pacifica</name>
    <dbReference type="NCBI Taxonomy" id="1608957"/>
    <lineage>
        <taxon>Bacteria</taxon>
        <taxon>Bacillati</taxon>
        <taxon>Actinomycetota</taxon>
        <taxon>Nitriliruptoria</taxon>
        <taxon>Euzebyales</taxon>
    </lineage>
</organism>
<keyword evidence="5" id="KW-0862">Zinc</keyword>
<sequence>MWGSNCPTTPSSDPPGVVPLHRSSRRQFLRTAGLAAGALGVGFAGPASALGALDSAGTDRAALLAGEPLRMARVWLTRETAHLADGLDDTHRSFGDGSYEFLLWPGDLGRLVQTGLRFEITVDDVVARDRARTESSAVRTVGLQPGETETGEYRRLDDYNADMAALAADNPGLVKLIELPYKSLEERTVYGLEICTDVDRNDGRPVFYNDGVHHAREWPAGEVPIMWAHDLVESYRADEAGEADAAQKRIANLVRKVRNVIVPIVNVDGFHFSREFPVEAGTHQVGVSIPVLGGNSATAAGNGFGQYWRKNRRQLTDGGIAREQNAPDGLTAYGVDPNRNYSYQWGGSGSSNSETSGTYRGEAPFSEPESRNVQWIHQTYQCLTEITHHTSGDLVLWAWGDTAADAPDDVLLARLGIASTFYNGYQPTKSIDLYVTTGTCSDYTYGTWASISYTFEHAGDSFHPGYGTTVPAMYAKNREALTLLAEVVCLEPIDRGLLRDEVAANGGLRDALQGDFSRVIEGRQYEYSTSQVVDLDARYHCVLSGRMVDSDGNPVAGTVQMEKDFQNFLWFLGGGQNPIDTSHWPEAGLWSIDVEDDGTFRWYVNPSSRPAYFDDPTFNAEEQYQVSFRTGGGPSAGQSKVVASRDVVLRRGQTIDFGDIVVG</sequence>
<feature type="domain" description="Peptidase M14" evidence="9">
    <location>
        <begin position="152"/>
        <end position="493"/>
    </location>
</feature>
<evidence type="ECO:0000256" key="1">
    <source>
        <dbReference type="ARBA" id="ARBA00001947"/>
    </source>
</evidence>
<protein>
    <submittedName>
        <fullName evidence="10">Carboxypeptidase T</fullName>
    </submittedName>
</protein>
<dbReference type="SMART" id="SM00631">
    <property type="entry name" value="Zn_pept"/>
    <property type="match status" value="1"/>
</dbReference>
<dbReference type="PROSITE" id="PS52035">
    <property type="entry name" value="PEPTIDASE_M14"/>
    <property type="match status" value="1"/>
</dbReference>
<comment type="similarity">
    <text evidence="2 7">Belongs to the peptidase M14 family.</text>
</comment>
<evidence type="ECO:0000256" key="5">
    <source>
        <dbReference type="ARBA" id="ARBA00022833"/>
    </source>
</evidence>
<feature type="region of interest" description="Disordered" evidence="8">
    <location>
        <begin position="346"/>
        <end position="366"/>
    </location>
</feature>
<proteinExistence type="inferred from homology"/>
<dbReference type="OrthoDB" id="5240362at2"/>
<evidence type="ECO:0000256" key="8">
    <source>
        <dbReference type="SAM" id="MobiDB-lite"/>
    </source>
</evidence>
<keyword evidence="11" id="KW-1185">Reference proteome</keyword>
<gene>
    <name evidence="10" type="ORF">DVS28_a2735</name>
</gene>
<evidence type="ECO:0000313" key="11">
    <source>
        <dbReference type="Proteomes" id="UP000264006"/>
    </source>
</evidence>
<dbReference type="InterPro" id="IPR000834">
    <property type="entry name" value="Peptidase_M14"/>
</dbReference>
<dbReference type="PANTHER" id="PTHR11705:SF143">
    <property type="entry name" value="SLL0236 PROTEIN"/>
    <property type="match status" value="1"/>
</dbReference>
<evidence type="ECO:0000256" key="3">
    <source>
        <dbReference type="ARBA" id="ARBA00022670"/>
    </source>
</evidence>
<dbReference type="KEGG" id="euz:DVS28_a2735"/>
<dbReference type="AlphaFoldDB" id="A0A346XYW7"/>
<dbReference type="Gene3D" id="3.40.630.10">
    <property type="entry name" value="Zn peptidases"/>
    <property type="match status" value="1"/>
</dbReference>
<evidence type="ECO:0000256" key="6">
    <source>
        <dbReference type="ARBA" id="ARBA00023049"/>
    </source>
</evidence>